<dbReference type="RefSeq" id="WP_268239806.1">
    <property type="nucleotide sequence ID" value="NZ_BMMB01000004.1"/>
</dbReference>
<gene>
    <name evidence="1" type="ORF">JOC58_001069</name>
</gene>
<organism evidence="1 2">
    <name type="scientific">Paenibacillus hunanensis</name>
    <dbReference type="NCBI Taxonomy" id="539262"/>
    <lineage>
        <taxon>Bacteria</taxon>
        <taxon>Bacillati</taxon>
        <taxon>Bacillota</taxon>
        <taxon>Bacilli</taxon>
        <taxon>Bacillales</taxon>
        <taxon>Paenibacillaceae</taxon>
        <taxon>Paenibacillus</taxon>
    </lineage>
</organism>
<protein>
    <submittedName>
        <fullName evidence="1">Uncharacterized protein</fullName>
    </submittedName>
</protein>
<name>A0ABU1IVI3_9BACL</name>
<comment type="caution">
    <text evidence="1">The sequence shown here is derived from an EMBL/GenBank/DDBJ whole genome shotgun (WGS) entry which is preliminary data.</text>
</comment>
<dbReference type="Proteomes" id="UP001185028">
    <property type="component" value="Unassembled WGS sequence"/>
</dbReference>
<evidence type="ECO:0000313" key="2">
    <source>
        <dbReference type="Proteomes" id="UP001185028"/>
    </source>
</evidence>
<sequence>MTYEHLARLWFNHPLQHAIICRNMKKVARWNVRPDRTVNK</sequence>
<accession>A0ABU1IVI3</accession>
<dbReference type="EMBL" id="JAVDQH010000003">
    <property type="protein sequence ID" value="MDR6243184.1"/>
    <property type="molecule type" value="Genomic_DNA"/>
</dbReference>
<proteinExistence type="predicted"/>
<reference evidence="1 2" key="1">
    <citation type="submission" date="2023-07" db="EMBL/GenBank/DDBJ databases">
        <title>Genomic Encyclopedia of Type Strains, Phase IV (KMG-IV): sequencing the most valuable type-strain genomes for metagenomic binning, comparative biology and taxonomic classification.</title>
        <authorList>
            <person name="Goeker M."/>
        </authorList>
    </citation>
    <scope>NUCLEOTIDE SEQUENCE [LARGE SCALE GENOMIC DNA]</scope>
    <source>
        <strain evidence="1 2">DSM 22170</strain>
    </source>
</reference>
<evidence type="ECO:0000313" key="1">
    <source>
        <dbReference type="EMBL" id="MDR6243184.1"/>
    </source>
</evidence>
<keyword evidence="2" id="KW-1185">Reference proteome</keyword>